<evidence type="ECO:0000259" key="14">
    <source>
        <dbReference type="Pfam" id="PF00593"/>
    </source>
</evidence>
<evidence type="ECO:0000256" key="11">
    <source>
        <dbReference type="PROSITE-ProRule" id="PRU01360"/>
    </source>
</evidence>
<dbReference type="PROSITE" id="PS52016">
    <property type="entry name" value="TONB_DEPENDENT_REC_3"/>
    <property type="match status" value="1"/>
</dbReference>
<comment type="similarity">
    <text evidence="11 12">Belongs to the TonB-dependent receptor family.</text>
</comment>
<keyword evidence="8 12" id="KW-0798">TonB box</keyword>
<evidence type="ECO:0000259" key="15">
    <source>
        <dbReference type="Pfam" id="PF07715"/>
    </source>
</evidence>
<evidence type="ECO:0000256" key="6">
    <source>
        <dbReference type="ARBA" id="ARBA00023004"/>
    </source>
</evidence>
<dbReference type="RefSeq" id="WP_143775754.1">
    <property type="nucleotide sequence ID" value="NZ_VKKU01000001.1"/>
</dbReference>
<proteinExistence type="inferred from homology"/>
<dbReference type="GO" id="GO:0006826">
    <property type="term" value="P:iron ion transport"/>
    <property type="evidence" value="ECO:0007669"/>
    <property type="project" value="UniProtKB-KW"/>
</dbReference>
<evidence type="ECO:0000256" key="8">
    <source>
        <dbReference type="ARBA" id="ARBA00023077"/>
    </source>
</evidence>
<comment type="subcellular location">
    <subcellularLocation>
        <location evidence="1 11">Cell outer membrane</location>
        <topology evidence="1 11">Multi-pass membrane protein</topology>
    </subcellularLocation>
</comment>
<evidence type="ECO:0000256" key="4">
    <source>
        <dbReference type="ARBA" id="ARBA00022496"/>
    </source>
</evidence>
<keyword evidence="2 11" id="KW-0813">Transport</keyword>
<keyword evidence="16" id="KW-0675">Receptor</keyword>
<feature type="domain" description="TonB-dependent receptor-like beta-barrel" evidence="14">
    <location>
        <begin position="284"/>
        <end position="821"/>
    </location>
</feature>
<dbReference type="Pfam" id="PF00593">
    <property type="entry name" value="TonB_dep_Rec_b-barrel"/>
    <property type="match status" value="1"/>
</dbReference>
<evidence type="ECO:0000256" key="10">
    <source>
        <dbReference type="ARBA" id="ARBA00023237"/>
    </source>
</evidence>
<dbReference type="GO" id="GO:0009279">
    <property type="term" value="C:cell outer membrane"/>
    <property type="evidence" value="ECO:0007669"/>
    <property type="project" value="UniProtKB-SubCell"/>
</dbReference>
<feature type="domain" description="TonB-dependent receptor plug" evidence="15">
    <location>
        <begin position="57"/>
        <end position="165"/>
    </location>
</feature>
<keyword evidence="7" id="KW-0406">Ion transport</keyword>
<feature type="chain" id="PRO_5021859747" evidence="13">
    <location>
        <begin position="30"/>
        <end position="858"/>
    </location>
</feature>
<evidence type="ECO:0000256" key="13">
    <source>
        <dbReference type="SAM" id="SignalP"/>
    </source>
</evidence>
<evidence type="ECO:0000256" key="3">
    <source>
        <dbReference type="ARBA" id="ARBA00022452"/>
    </source>
</evidence>
<keyword evidence="9 11" id="KW-0472">Membrane</keyword>
<dbReference type="OrthoDB" id="9760333at2"/>
<dbReference type="InterPro" id="IPR039426">
    <property type="entry name" value="TonB-dep_rcpt-like"/>
</dbReference>
<protein>
    <submittedName>
        <fullName evidence="16">TonB-dependent receptor</fullName>
    </submittedName>
</protein>
<keyword evidence="4" id="KW-0410">Iron transport</keyword>
<accession>A0A553WJE4</accession>
<dbReference type="SUPFAM" id="SSF56935">
    <property type="entry name" value="Porins"/>
    <property type="match status" value="1"/>
</dbReference>
<evidence type="ECO:0000256" key="7">
    <source>
        <dbReference type="ARBA" id="ARBA00023065"/>
    </source>
</evidence>
<dbReference type="EMBL" id="VKKU01000001">
    <property type="protein sequence ID" value="TSB04837.1"/>
    <property type="molecule type" value="Genomic_DNA"/>
</dbReference>
<dbReference type="PANTHER" id="PTHR32552:SF81">
    <property type="entry name" value="TONB-DEPENDENT OUTER MEMBRANE RECEPTOR"/>
    <property type="match status" value="1"/>
</dbReference>
<name>A0A553WJE4_9SPHN</name>
<evidence type="ECO:0000256" key="1">
    <source>
        <dbReference type="ARBA" id="ARBA00004571"/>
    </source>
</evidence>
<evidence type="ECO:0000256" key="9">
    <source>
        <dbReference type="ARBA" id="ARBA00023136"/>
    </source>
</evidence>
<keyword evidence="5 11" id="KW-0812">Transmembrane</keyword>
<dbReference type="Proteomes" id="UP000320160">
    <property type="component" value="Unassembled WGS sequence"/>
</dbReference>
<comment type="caution">
    <text evidence="16">The sequence shown here is derived from an EMBL/GenBank/DDBJ whole genome shotgun (WGS) entry which is preliminary data.</text>
</comment>
<keyword evidence="6" id="KW-0408">Iron</keyword>
<dbReference type="InterPro" id="IPR000531">
    <property type="entry name" value="Beta-barrel_TonB"/>
</dbReference>
<sequence>MKLGNRLIKATMLSTISIASLGLGTIAHAQDTAPQAEEEASEDDVIIVTATKREQTLQDVPISVSVTSAETIERSQVRDLIDLQTLVPSLKVGQLQSSANTNFIIRGFGNGANNSGIEPSVGVFIDGVYRSRSAAQIGDLANIQRVEVLRGPQSTLFGKNASAGIISIVTKEPQFEFGGGVEVSYGNYDALVVKANVTGPIADTLAVSLEGNYNKRDGYVDVVNLGTKSNDRNRWGVRGQILWEPSDLVKVRLIADYDKINEICCGVANVFNGPTGAAIAALGGNIDRNDPFSHETFQNFESVNNIKNYGFSGQVDWDLTDAISLTSISAYRAVRSFTNQDSDFTSADLIGNNQADTAINTYTQELRVASDFDGMFNFLLGGFYFKEDIDIQSQLLFGRDFRNYANLLSGGAYIANEPLLRLLNGIPATVAPFGSQGLGRFENFDYKNTAWSIFGQVDLELTDGLTLTGGFNYTKDRKAVASNNSTTDTFSTIDLIQTAANAGIPGTIPAGTFPGQTTALFPRTTPCTTGAPAGTCNPFLGFRPLQFLPAFLNFPNAVESGKTRDSDLSYTLRANYKFSDRISGYITYATGFKATSFNLSTDSRPFPTDFIPGSPAQVPAPAASPIRSAGLALNNLTTGTRFAGPEDAVVYELGLKGQFDGFGFNLALFKQVLKGFQSNVFSGTGFVLGNAEKQSTRGMEIDATISPTRDLNFTVSYTYLDPKFDKFTGGSAFNATNNIVPTDLTGRTPTGISKHSVSVGGTYNIEVGGGNRLVLHSDYQLNSAYQIAQGLPFKAAIESLNASVSFAMENGLELSLWGRNLTEPKYNPVIFASVAQSGSLSGYPPPPRFYGASAKFKF</sequence>
<dbReference type="InterPro" id="IPR037066">
    <property type="entry name" value="Plug_dom_sf"/>
</dbReference>
<evidence type="ECO:0000256" key="2">
    <source>
        <dbReference type="ARBA" id="ARBA00022448"/>
    </source>
</evidence>
<keyword evidence="13" id="KW-0732">Signal</keyword>
<reference evidence="16 17" key="1">
    <citation type="submission" date="2019-07" db="EMBL/GenBank/DDBJ databases">
        <authorList>
            <person name="Park M."/>
        </authorList>
    </citation>
    <scope>NUCLEOTIDE SEQUENCE [LARGE SCALE GENOMIC DNA]</scope>
    <source>
        <strain evidence="16 17">KCTC32445</strain>
    </source>
</reference>
<feature type="signal peptide" evidence="13">
    <location>
        <begin position="1"/>
        <end position="29"/>
    </location>
</feature>
<dbReference type="Gene3D" id="2.40.170.20">
    <property type="entry name" value="TonB-dependent receptor, beta-barrel domain"/>
    <property type="match status" value="1"/>
</dbReference>
<keyword evidence="17" id="KW-1185">Reference proteome</keyword>
<dbReference type="PANTHER" id="PTHR32552">
    <property type="entry name" value="FERRICHROME IRON RECEPTOR-RELATED"/>
    <property type="match status" value="1"/>
</dbReference>
<dbReference type="InterPro" id="IPR012910">
    <property type="entry name" value="Plug_dom"/>
</dbReference>
<evidence type="ECO:0000313" key="17">
    <source>
        <dbReference type="Proteomes" id="UP000320160"/>
    </source>
</evidence>
<organism evidence="16 17">
    <name type="scientific">Sphingorhabdus contaminans</name>
    <dbReference type="NCBI Taxonomy" id="1343899"/>
    <lineage>
        <taxon>Bacteria</taxon>
        <taxon>Pseudomonadati</taxon>
        <taxon>Pseudomonadota</taxon>
        <taxon>Alphaproteobacteria</taxon>
        <taxon>Sphingomonadales</taxon>
        <taxon>Sphingomonadaceae</taxon>
        <taxon>Sphingorhabdus</taxon>
    </lineage>
</organism>
<gene>
    <name evidence="16" type="ORF">FOM92_05400</name>
</gene>
<keyword evidence="3 11" id="KW-1134">Transmembrane beta strand</keyword>
<dbReference type="InterPro" id="IPR036942">
    <property type="entry name" value="Beta-barrel_TonB_sf"/>
</dbReference>
<dbReference type="AlphaFoldDB" id="A0A553WJE4"/>
<dbReference type="CDD" id="cd01347">
    <property type="entry name" value="ligand_gated_channel"/>
    <property type="match status" value="1"/>
</dbReference>
<evidence type="ECO:0000256" key="5">
    <source>
        <dbReference type="ARBA" id="ARBA00022692"/>
    </source>
</evidence>
<dbReference type="Gene3D" id="2.170.130.10">
    <property type="entry name" value="TonB-dependent receptor, plug domain"/>
    <property type="match status" value="1"/>
</dbReference>
<evidence type="ECO:0000256" key="12">
    <source>
        <dbReference type="RuleBase" id="RU003357"/>
    </source>
</evidence>
<dbReference type="Pfam" id="PF07715">
    <property type="entry name" value="Plug"/>
    <property type="match status" value="1"/>
</dbReference>
<evidence type="ECO:0000313" key="16">
    <source>
        <dbReference type="EMBL" id="TSB04837.1"/>
    </source>
</evidence>
<keyword evidence="10 11" id="KW-0998">Cell outer membrane</keyword>